<feature type="transmembrane region" description="Helical" evidence="1">
    <location>
        <begin position="12"/>
        <end position="30"/>
    </location>
</feature>
<dbReference type="EMBL" id="AVCI01000007">
    <property type="protein sequence ID" value="KFN42827.1"/>
    <property type="molecule type" value="Genomic_DNA"/>
</dbReference>
<keyword evidence="1" id="KW-0472">Membrane</keyword>
<evidence type="ECO:0000256" key="1">
    <source>
        <dbReference type="SAM" id="Phobius"/>
    </source>
</evidence>
<feature type="transmembrane region" description="Helical" evidence="1">
    <location>
        <begin position="225"/>
        <end position="248"/>
    </location>
</feature>
<comment type="caution">
    <text evidence="2">The sequence shown here is derived from an EMBL/GenBank/DDBJ whole genome shotgun (WGS) entry which is preliminary data.</text>
</comment>
<gene>
    <name evidence="2" type="ORF">N789_11900</name>
</gene>
<name>A0A091AUC0_9GAMM</name>
<sequence>MTDAHWAFLRKRWPIVLPLLLGFGWLQWYVTCVHPDVAYMDTLRLLHQNQAYSEGRLSLFDLWNQGQHRGLLFQALLALNVRWFDLDVLLADRLTPLMIVLQAGLLCLAFRRELPRPGAGVAWAGPGFYLVCAALLCSLVGWELYILDLGLAQHLKNLLFVGYFIGFDAYLRQARPAFVAGLGLAIAGIVLVGFIGMGWSYSFLLATTAMLVRQALHRRAQGWRWILPAMLPWVVMATALVVSVLIAGGIGNSGESGPSWFAERLHDAGIVKGLLLSLGTSVLGVETVSARPTLLPVALTIGAGVLVAALVALLARWRDRRDDVSAVPVALIVYGLSFAVSIALARGFGDPFMAAASRYYMDNVLTLVGIAWCAFDRLAVSSLNLRAPRQAALLIAGAVLLLGVAATNADEWRKAKWRLEAFQHMHAVALAGIETPEQAQTLQAPFPDAQAGVALQQARLLGVYAPFARGCDAPKIEKLSGWSGAGGDEIVDRAVLLASPCNCGVRLDGNVSAESPPQQVVIERDGRVLQTLSLRPGEPFAVRVPGWEAGAGRIAIRRLASTPGRLVAHITAGCP</sequence>
<dbReference type="AlphaFoldDB" id="A0A091AUC0"/>
<dbReference type="Proteomes" id="UP000029385">
    <property type="component" value="Unassembled WGS sequence"/>
</dbReference>
<feature type="transmembrane region" description="Helical" evidence="1">
    <location>
        <begin position="327"/>
        <end position="348"/>
    </location>
</feature>
<feature type="transmembrane region" description="Helical" evidence="1">
    <location>
        <begin position="93"/>
        <end position="110"/>
    </location>
</feature>
<feature type="transmembrane region" description="Helical" evidence="1">
    <location>
        <begin position="391"/>
        <end position="409"/>
    </location>
</feature>
<accession>A0A091AUC0</accession>
<organism evidence="2 3">
    <name type="scientific">Arenimonas oryziterrae DSM 21050 = YC6267</name>
    <dbReference type="NCBI Taxonomy" id="1121015"/>
    <lineage>
        <taxon>Bacteria</taxon>
        <taxon>Pseudomonadati</taxon>
        <taxon>Pseudomonadota</taxon>
        <taxon>Gammaproteobacteria</taxon>
        <taxon>Lysobacterales</taxon>
        <taxon>Lysobacteraceae</taxon>
        <taxon>Arenimonas</taxon>
    </lineage>
</organism>
<keyword evidence="3" id="KW-1185">Reference proteome</keyword>
<dbReference type="STRING" id="1121015.GCA_000420545_02342"/>
<feature type="transmembrane region" description="Helical" evidence="1">
    <location>
        <begin position="360"/>
        <end position="379"/>
    </location>
</feature>
<evidence type="ECO:0000313" key="2">
    <source>
        <dbReference type="EMBL" id="KFN42827.1"/>
    </source>
</evidence>
<protein>
    <submittedName>
        <fullName evidence="2">Uncharacterized protein</fullName>
    </submittedName>
</protein>
<reference evidence="2 3" key="1">
    <citation type="submission" date="2013-09" db="EMBL/GenBank/DDBJ databases">
        <title>Genome sequencing of Arenimonas oryziterrae.</title>
        <authorList>
            <person name="Chen F."/>
            <person name="Wang G."/>
        </authorList>
    </citation>
    <scope>NUCLEOTIDE SEQUENCE [LARGE SCALE GENOMIC DNA]</scope>
    <source>
        <strain evidence="2 3">YC6267</strain>
    </source>
</reference>
<dbReference type="PATRIC" id="fig|1121015.4.peg.1853"/>
<keyword evidence="1" id="KW-1133">Transmembrane helix</keyword>
<keyword evidence="1" id="KW-0812">Transmembrane</keyword>
<feature type="transmembrane region" description="Helical" evidence="1">
    <location>
        <begin position="294"/>
        <end position="315"/>
    </location>
</feature>
<feature type="transmembrane region" description="Helical" evidence="1">
    <location>
        <begin position="178"/>
        <end position="205"/>
    </location>
</feature>
<evidence type="ECO:0000313" key="3">
    <source>
        <dbReference type="Proteomes" id="UP000029385"/>
    </source>
</evidence>
<proteinExistence type="predicted"/>
<feature type="transmembrane region" description="Helical" evidence="1">
    <location>
        <begin position="122"/>
        <end position="142"/>
    </location>
</feature>